<keyword evidence="4" id="KW-1185">Reference proteome</keyword>
<name>A0A3A5LA42_9GAMM</name>
<dbReference type="Proteomes" id="UP000306421">
    <property type="component" value="Unassembled WGS sequence"/>
</dbReference>
<dbReference type="OrthoDB" id="9935898at2"/>
<protein>
    <submittedName>
        <fullName evidence="2">Uncharacterized protein</fullName>
    </submittedName>
</protein>
<organism evidence="2 5">
    <name type="scientific">Legionella taurinensis</name>
    <dbReference type="NCBI Taxonomy" id="70611"/>
    <lineage>
        <taxon>Bacteria</taxon>
        <taxon>Pseudomonadati</taxon>
        <taxon>Pseudomonadota</taxon>
        <taxon>Gammaproteobacteria</taxon>
        <taxon>Legionellales</taxon>
        <taxon>Legionellaceae</taxon>
        <taxon>Legionella</taxon>
    </lineage>
</organism>
<reference evidence="2 5" key="3">
    <citation type="submission" date="2018-09" db="EMBL/GenBank/DDBJ databases">
        <title>Draft genome sequences of Legionella taurinensis isolated from water samples.</title>
        <authorList>
            <person name="Chakeri A."/>
            <person name="Allerberger F."/>
            <person name="Kundi M."/>
            <person name="Ruppitsch W."/>
            <person name="Schmid D."/>
        </authorList>
    </citation>
    <scope>NUCLEOTIDE SEQUENCE [LARGE SCALE GENOMIC DNA]</scope>
    <source>
        <strain evidence="2 5">4570-18-6</strain>
    </source>
</reference>
<gene>
    <name evidence="2" type="ORF">D6J04_09170</name>
    <name evidence="1" type="ORF">DB745_05390</name>
    <name evidence="3" type="ORF">DIZ81_06990</name>
</gene>
<evidence type="ECO:0000313" key="3">
    <source>
        <dbReference type="EMBL" id="TID43229.1"/>
    </source>
</evidence>
<dbReference type="EMBL" id="QCXM01000004">
    <property type="protein sequence ID" value="PUT48404.1"/>
    <property type="molecule type" value="Genomic_DNA"/>
</dbReference>
<accession>A0A3A5LA42</accession>
<evidence type="ECO:0000313" key="5">
    <source>
        <dbReference type="Proteomes" id="UP000270757"/>
    </source>
</evidence>
<dbReference type="EMBL" id="QFGG01000005">
    <property type="protein sequence ID" value="TID43229.1"/>
    <property type="molecule type" value="Genomic_DNA"/>
</dbReference>
<dbReference type="EMBL" id="QZWB01000009">
    <property type="protein sequence ID" value="RJT46212.1"/>
    <property type="molecule type" value="Genomic_DNA"/>
</dbReference>
<evidence type="ECO:0000313" key="2">
    <source>
        <dbReference type="EMBL" id="RJT46212.1"/>
    </source>
</evidence>
<evidence type="ECO:0000313" key="4">
    <source>
        <dbReference type="Proteomes" id="UP000251035"/>
    </source>
</evidence>
<proteinExistence type="predicted"/>
<dbReference type="Proteomes" id="UP000270757">
    <property type="component" value="Unassembled WGS sequence"/>
</dbReference>
<sequence>MFYSVCTDLSTDFVDKQIVHNLQKPQKNLINTERINKDKRKLTDKTGESLKIIHRLDKDKNPAGVTILANNFEKYSVILKLF</sequence>
<reference evidence="1 4" key="1">
    <citation type="submission" date="2018-04" db="EMBL/GenBank/DDBJ databases">
        <title>Whole genome sequence comparison of clinical and drinking water Legionella pneumophila isolates associated with the Flint Water Crisis.</title>
        <authorList>
            <person name="Garner E."/>
            <person name="Brown C."/>
            <person name="Schwake O."/>
            <person name="Coil D."/>
            <person name="Jospin G."/>
            <person name="Eisen J."/>
            <person name="Edwards M."/>
            <person name="Pruden A."/>
        </authorList>
    </citation>
    <scope>NUCLEOTIDE SEQUENCE [LARGE SCALE GENOMIC DNA]</scope>
    <source>
        <strain evidence="1 4">Genessee03</strain>
    </source>
</reference>
<reference evidence="3 6" key="2">
    <citation type="submission" date="2018-04" db="EMBL/GenBank/DDBJ databases">
        <title>Whole genome sequence comparison of clinical and drinking water Legionella pneumophila isolates.</title>
        <authorList>
            <person name="Garner E."/>
        </authorList>
    </citation>
    <scope>NUCLEOTIDE SEQUENCE [LARGE SCALE GENOMIC DNA]</scope>
    <source>
        <strain evidence="3 6">WH02</strain>
    </source>
</reference>
<dbReference type="RefSeq" id="WP_108292687.1">
    <property type="nucleotide sequence ID" value="NZ_QCXK01000009.1"/>
</dbReference>
<dbReference type="AlphaFoldDB" id="A0A3A5LA42"/>
<comment type="caution">
    <text evidence="2">The sequence shown here is derived from an EMBL/GenBank/DDBJ whole genome shotgun (WGS) entry which is preliminary data.</text>
</comment>
<evidence type="ECO:0000313" key="1">
    <source>
        <dbReference type="EMBL" id="PUT48404.1"/>
    </source>
</evidence>
<dbReference type="Proteomes" id="UP000251035">
    <property type="component" value="Unassembled WGS sequence"/>
</dbReference>
<evidence type="ECO:0000313" key="6">
    <source>
        <dbReference type="Proteomes" id="UP000306421"/>
    </source>
</evidence>